<accession>A0A0E9V4N8</accession>
<name>A0A0E9V4N8_ANGAN</name>
<sequence>MMPSISEVHQSLLQQNTPTTRCCHPMLHSWDGVLRIENLTIFPTYRALIIMAKKVQ</sequence>
<reference evidence="1" key="2">
    <citation type="journal article" date="2015" name="Fish Shellfish Immunol.">
        <title>Early steps in the European eel (Anguilla anguilla)-Vibrio vulnificus interaction in the gills: Role of the RtxA13 toxin.</title>
        <authorList>
            <person name="Callol A."/>
            <person name="Pajuelo D."/>
            <person name="Ebbesson L."/>
            <person name="Teles M."/>
            <person name="MacKenzie S."/>
            <person name="Amaro C."/>
        </authorList>
    </citation>
    <scope>NUCLEOTIDE SEQUENCE</scope>
</reference>
<reference evidence="1" key="1">
    <citation type="submission" date="2014-11" db="EMBL/GenBank/DDBJ databases">
        <authorList>
            <person name="Amaro Gonzalez C."/>
        </authorList>
    </citation>
    <scope>NUCLEOTIDE SEQUENCE</scope>
</reference>
<proteinExistence type="predicted"/>
<protein>
    <submittedName>
        <fullName evidence="1">Uncharacterized protein</fullName>
    </submittedName>
</protein>
<organism evidence="1">
    <name type="scientific">Anguilla anguilla</name>
    <name type="common">European freshwater eel</name>
    <name type="synonym">Muraena anguilla</name>
    <dbReference type="NCBI Taxonomy" id="7936"/>
    <lineage>
        <taxon>Eukaryota</taxon>
        <taxon>Metazoa</taxon>
        <taxon>Chordata</taxon>
        <taxon>Craniata</taxon>
        <taxon>Vertebrata</taxon>
        <taxon>Euteleostomi</taxon>
        <taxon>Actinopterygii</taxon>
        <taxon>Neopterygii</taxon>
        <taxon>Teleostei</taxon>
        <taxon>Anguilliformes</taxon>
        <taxon>Anguillidae</taxon>
        <taxon>Anguilla</taxon>
    </lineage>
</organism>
<dbReference type="AlphaFoldDB" id="A0A0E9V4N8"/>
<evidence type="ECO:0000313" key="1">
    <source>
        <dbReference type="EMBL" id="JAH73084.1"/>
    </source>
</evidence>
<dbReference type="EMBL" id="GBXM01035493">
    <property type="protein sequence ID" value="JAH73084.1"/>
    <property type="molecule type" value="Transcribed_RNA"/>
</dbReference>